<sequence length="53" mass="5946">MHFYIIKTKGGFTILKGDKELIKQEVLKHQLQVVALGDSLGKVLEQFSKSLTS</sequence>
<reference evidence="1" key="1">
    <citation type="submission" date="2023-06" db="EMBL/GenBank/DDBJ databases">
        <title>Genomic of Parafulvivirga corallium.</title>
        <authorList>
            <person name="Wang G."/>
        </authorList>
    </citation>
    <scope>NUCLEOTIDE SEQUENCE</scope>
    <source>
        <strain evidence="1">BMA10</strain>
    </source>
</reference>
<gene>
    <name evidence="1" type="ORF">QQ008_07315</name>
</gene>
<dbReference type="RefSeq" id="WP_346751189.1">
    <property type="nucleotide sequence ID" value="NZ_JAUJEA010000002.1"/>
</dbReference>
<organism evidence="1 2">
    <name type="scientific">Splendidivirga corallicola</name>
    <dbReference type="NCBI Taxonomy" id="3051826"/>
    <lineage>
        <taxon>Bacteria</taxon>
        <taxon>Pseudomonadati</taxon>
        <taxon>Bacteroidota</taxon>
        <taxon>Cytophagia</taxon>
        <taxon>Cytophagales</taxon>
        <taxon>Splendidivirgaceae</taxon>
        <taxon>Splendidivirga</taxon>
    </lineage>
</organism>
<name>A0ABT8KL54_9BACT</name>
<proteinExistence type="predicted"/>
<dbReference type="EMBL" id="JAUJEA010000002">
    <property type="protein sequence ID" value="MDN5201163.1"/>
    <property type="molecule type" value="Genomic_DNA"/>
</dbReference>
<comment type="caution">
    <text evidence="1">The sequence shown here is derived from an EMBL/GenBank/DDBJ whole genome shotgun (WGS) entry which is preliminary data.</text>
</comment>
<evidence type="ECO:0000313" key="2">
    <source>
        <dbReference type="Proteomes" id="UP001172082"/>
    </source>
</evidence>
<keyword evidence="2" id="KW-1185">Reference proteome</keyword>
<protein>
    <submittedName>
        <fullName evidence="1">Uncharacterized protein</fullName>
    </submittedName>
</protein>
<evidence type="ECO:0000313" key="1">
    <source>
        <dbReference type="EMBL" id="MDN5201163.1"/>
    </source>
</evidence>
<accession>A0ABT8KL54</accession>
<dbReference type="Proteomes" id="UP001172082">
    <property type="component" value="Unassembled WGS sequence"/>
</dbReference>